<reference evidence="2" key="1">
    <citation type="submission" date="2020-09" db="EMBL/GenBank/DDBJ databases">
        <title>A novel bacterium of genus Paenibacillus, isolated from South China Sea.</title>
        <authorList>
            <person name="Huang H."/>
            <person name="Mo K."/>
            <person name="Hu Y."/>
        </authorList>
    </citation>
    <scope>NUCLEOTIDE SEQUENCE</scope>
    <source>
        <strain evidence="2">IB182496</strain>
    </source>
</reference>
<dbReference type="PANTHER" id="PTHR43649:SF12">
    <property type="entry name" value="DIACETYLCHITOBIOSE BINDING PROTEIN DASA"/>
    <property type="match status" value="1"/>
</dbReference>
<protein>
    <submittedName>
        <fullName evidence="2">Extracellular solute-binding protein</fullName>
    </submittedName>
</protein>
<evidence type="ECO:0000313" key="3">
    <source>
        <dbReference type="Proteomes" id="UP000621560"/>
    </source>
</evidence>
<proteinExistence type="predicted"/>
<evidence type="ECO:0000256" key="1">
    <source>
        <dbReference type="SAM" id="SignalP"/>
    </source>
</evidence>
<dbReference type="SUPFAM" id="SSF53850">
    <property type="entry name" value="Periplasmic binding protein-like II"/>
    <property type="match status" value="1"/>
</dbReference>
<accession>A0A927BX52</accession>
<gene>
    <name evidence="2" type="ORF">IDH44_25265</name>
</gene>
<dbReference type="Pfam" id="PF01547">
    <property type="entry name" value="SBP_bac_1"/>
    <property type="match status" value="1"/>
</dbReference>
<dbReference type="AlphaFoldDB" id="A0A927BX52"/>
<comment type="caution">
    <text evidence="2">The sequence shown here is derived from an EMBL/GenBank/DDBJ whole genome shotgun (WGS) entry which is preliminary data.</text>
</comment>
<keyword evidence="3" id="KW-1185">Reference proteome</keyword>
<dbReference type="Gene3D" id="3.40.190.10">
    <property type="entry name" value="Periplasmic binding protein-like II"/>
    <property type="match status" value="2"/>
</dbReference>
<dbReference type="InterPro" id="IPR050490">
    <property type="entry name" value="Bact_solute-bd_prot1"/>
</dbReference>
<dbReference type="Proteomes" id="UP000621560">
    <property type="component" value="Unassembled WGS sequence"/>
</dbReference>
<keyword evidence="1" id="KW-0732">Signal</keyword>
<dbReference type="PANTHER" id="PTHR43649">
    <property type="entry name" value="ARABINOSE-BINDING PROTEIN-RELATED"/>
    <property type="match status" value="1"/>
</dbReference>
<organism evidence="2 3">
    <name type="scientific">Paenibacillus sabuli</name>
    <dbReference type="NCBI Taxonomy" id="2772509"/>
    <lineage>
        <taxon>Bacteria</taxon>
        <taxon>Bacillati</taxon>
        <taxon>Bacillota</taxon>
        <taxon>Bacilli</taxon>
        <taxon>Bacillales</taxon>
        <taxon>Paenibacillaceae</taxon>
        <taxon>Paenibacillus</taxon>
    </lineage>
</organism>
<dbReference type="RefSeq" id="WP_190921602.1">
    <property type="nucleotide sequence ID" value="NZ_JACXIZ010000071.1"/>
</dbReference>
<sequence length="544" mass="60160">MRMQRRRWMGMAAGAVLTGALLAGCSGGDGDKESGTGGESANGEARAAISVSIYDRGSIPGEQGTAEDNRWTRWLEENGPVDLDFQAVPRWESIDKFNVMFASGTAPDLIFEYATGYRNELINQKQLMPIGELIEQHSTTYKALLEEYPLLRQVGTREDGQMYEFARLNGVYTNHVLFVRKDWLDRLGLGVPQTTDEFYAAIEAFVRQDPDGNGQDDTLGMAVTGVSGQVLEAMFQDVGYKVEDGTLVRTWDNAIAHNRFVKKLYDNGLIDRDFLTDKNGEKAKQDFINGKLGFYGSNAGAGGEGYSIYTALKKNVPDAEVMAIELPESEFGQFSPVIGNPVQATAAINANADNPEAVMAYVDFLTEEATMRTLTYGIEGEHYELAESGCPKPIDAEKNKQEQDWTGDMRMLVSTALFGECGTFRNRLDMDDPIDKAFSAIIDQAEAAYLTPERPMAQYTHVEHMSSPPKDLQLIVTNTAEQLRSYVEQALVGGAKTSVEQAVADQQAYWKKSGGEQVDAWYAEWYETNSDDAILTEDLYTLGN</sequence>
<name>A0A927BX52_9BACL</name>
<feature type="signal peptide" evidence="1">
    <location>
        <begin position="1"/>
        <end position="23"/>
    </location>
</feature>
<evidence type="ECO:0000313" key="2">
    <source>
        <dbReference type="EMBL" id="MBD2848503.1"/>
    </source>
</evidence>
<dbReference type="PROSITE" id="PS51257">
    <property type="entry name" value="PROKAR_LIPOPROTEIN"/>
    <property type="match status" value="1"/>
</dbReference>
<dbReference type="EMBL" id="JACXIZ010000071">
    <property type="protein sequence ID" value="MBD2848503.1"/>
    <property type="molecule type" value="Genomic_DNA"/>
</dbReference>
<dbReference type="InterPro" id="IPR006059">
    <property type="entry name" value="SBP"/>
</dbReference>
<feature type="chain" id="PRO_5039527544" evidence="1">
    <location>
        <begin position="24"/>
        <end position="544"/>
    </location>
</feature>